<keyword evidence="1" id="KW-0732">Signal</keyword>
<comment type="caution">
    <text evidence="3">The sequence shown here is derived from an EMBL/GenBank/DDBJ whole genome shotgun (WGS) entry which is preliminary data.</text>
</comment>
<dbReference type="PANTHER" id="PTHR35038:SF8">
    <property type="entry name" value="C-TYPE POLYHEME CYTOCHROME OMCC"/>
    <property type="match status" value="1"/>
</dbReference>
<name>A0A0C2D8Q0_9BACT</name>
<evidence type="ECO:0000313" key="4">
    <source>
        <dbReference type="Proteomes" id="UP000031599"/>
    </source>
</evidence>
<dbReference type="SUPFAM" id="SSF48695">
    <property type="entry name" value="Multiheme cytochromes"/>
    <property type="match status" value="2"/>
</dbReference>
<gene>
    <name evidence="3" type="ORF">DB30_04514</name>
</gene>
<evidence type="ECO:0000256" key="1">
    <source>
        <dbReference type="ARBA" id="ARBA00022729"/>
    </source>
</evidence>
<proteinExistence type="predicted"/>
<dbReference type="GO" id="GO:0016491">
    <property type="term" value="F:oxidoreductase activity"/>
    <property type="evidence" value="ECO:0007669"/>
    <property type="project" value="TreeGrafter"/>
</dbReference>
<keyword evidence="2" id="KW-0812">Transmembrane</keyword>
<dbReference type="PANTHER" id="PTHR35038">
    <property type="entry name" value="DISSIMILATORY SULFITE REDUCTASE SIRA"/>
    <property type="match status" value="1"/>
</dbReference>
<evidence type="ECO:0000313" key="3">
    <source>
        <dbReference type="EMBL" id="KIG16347.1"/>
    </source>
</evidence>
<organism evidence="3 4">
    <name type="scientific">Enhygromyxa salina</name>
    <dbReference type="NCBI Taxonomy" id="215803"/>
    <lineage>
        <taxon>Bacteria</taxon>
        <taxon>Pseudomonadati</taxon>
        <taxon>Myxococcota</taxon>
        <taxon>Polyangia</taxon>
        <taxon>Nannocystales</taxon>
        <taxon>Nannocystaceae</taxon>
        <taxon>Enhygromyxa</taxon>
    </lineage>
</organism>
<dbReference type="AlphaFoldDB" id="A0A0C2D8Q0"/>
<accession>A0A0C2D8Q0</accession>
<protein>
    <submittedName>
        <fullName evidence="3">Cytochrome c family protein</fullName>
    </submittedName>
</protein>
<keyword evidence="2" id="KW-0472">Membrane</keyword>
<dbReference type="EMBL" id="JMCC02000039">
    <property type="protein sequence ID" value="KIG16347.1"/>
    <property type="molecule type" value="Genomic_DNA"/>
</dbReference>
<dbReference type="Proteomes" id="UP000031599">
    <property type="component" value="Unassembled WGS sequence"/>
</dbReference>
<reference evidence="3 4" key="1">
    <citation type="submission" date="2014-12" db="EMBL/GenBank/DDBJ databases">
        <title>Genome assembly of Enhygromyxa salina DSM 15201.</title>
        <authorList>
            <person name="Sharma G."/>
            <person name="Subramanian S."/>
        </authorList>
    </citation>
    <scope>NUCLEOTIDE SEQUENCE [LARGE SCALE GENOMIC DNA]</scope>
    <source>
        <strain evidence="3 4">DSM 15201</strain>
    </source>
</reference>
<keyword evidence="2" id="KW-1133">Transmembrane helix</keyword>
<evidence type="ECO:0000256" key="2">
    <source>
        <dbReference type="SAM" id="Phobius"/>
    </source>
</evidence>
<feature type="transmembrane region" description="Helical" evidence="2">
    <location>
        <begin position="811"/>
        <end position="833"/>
    </location>
</feature>
<sequence>MVFAVLAVVGACRPDAPTPELVREQVQRDYPPLEPPPAPDLAKLWSRTGCTANGCHNGIEPIRQPDTGMMQKILARGREFGDRDGCTVCHGGDASATSPGLAHTGTNQELAAAGGPDQFFADPASPWVNERSCGQCHAELVAAQWNSLMMTEAGKIQGTTWSFGIPGDYEHRWANYDAKNPEDPHARLGTDAYRVYMQSKTEAHPNVFVDSHEQLPAAPAPGVGDQGWEQLRTDPSRAAYTYIRSECQRCHLGVKGRQKRGDYRGMGCGACHLPYGNEGLYEGGDAMIPRDEPGRPLVHSIQATRDSWVHANGQAYTGVPVETCTTCHNRGKRIGVSYQGLMESAWASPYTEGGGGAIEQPGLHTKHYIAMQQDIHYQKGMLCQDCHTSGDVHGDGFLAAANLGPIEIECTDCHGTPSAMPWELPLGWGDENARADLGTLGDQERGVATQLPEHLRAGAAAEPEDGWILTARGNPMPEVVRRGDSVLIHTAGGKTLVLDPLAAKSRRGGLSVEAEVAMVHSDHLETMECYACHASWAPQCYGCHVEVDYRDSVASYDWVAAGNRHKLTAAGRVKPDELGWDDLKLPGKVTEMRSYMRWEDPPLGMNGEGRVTPLIPGCQTSATVIGPDGEVLALNQIFRTPPNTEGGGEQGQLGIDMSPVQPHTIGKSRSCESCHGSDKALGYGIGGGRMTAPWDDDKVVDLTTADGRVISRNAKTQIAGIDGLADWSAIVDRDGNQLQTVGHHFAGSGPLPDDMRARMDRNNVCIGCHQEIPEASLAVSVLSHVSTALDLQPTEHDAHEDLIDKILLSAAWLQVLGVGLGGVLFLGGVWLGWRRLRRRE</sequence>
<dbReference type="InterPro" id="IPR036280">
    <property type="entry name" value="Multihaem_cyt_sf"/>
</dbReference>
<dbReference type="InterPro" id="IPR051829">
    <property type="entry name" value="Multiheme_Cytochr_ET"/>
</dbReference>